<dbReference type="GO" id="GO:0003723">
    <property type="term" value="F:RNA binding"/>
    <property type="evidence" value="ECO:0007669"/>
    <property type="project" value="UniProtKB-KW"/>
</dbReference>
<name>A0A328ABY6_9CAUL</name>
<evidence type="ECO:0000313" key="7">
    <source>
        <dbReference type="Proteomes" id="UP000249725"/>
    </source>
</evidence>
<dbReference type="RefSeq" id="WP_111515637.1">
    <property type="nucleotide sequence ID" value="NZ_QFYR01000003.1"/>
</dbReference>
<dbReference type="PROSITE" id="PS50889">
    <property type="entry name" value="S4"/>
    <property type="match status" value="1"/>
</dbReference>
<keyword evidence="1 3" id="KW-0694">RNA-binding</keyword>
<dbReference type="InterPro" id="IPR036986">
    <property type="entry name" value="S4_RNA-bd_sf"/>
</dbReference>
<dbReference type="GO" id="GO:0032259">
    <property type="term" value="P:methylation"/>
    <property type="evidence" value="ECO:0007669"/>
    <property type="project" value="UniProtKB-KW"/>
</dbReference>
<comment type="similarity">
    <text evidence="2">Belongs to the TlyA family.</text>
</comment>
<dbReference type="CDD" id="cd02440">
    <property type="entry name" value="AdoMet_MTases"/>
    <property type="match status" value="1"/>
</dbReference>
<dbReference type="InterPro" id="IPR029063">
    <property type="entry name" value="SAM-dependent_MTases_sf"/>
</dbReference>
<feature type="domain" description="Ribosomal RNA methyltransferase FtsJ" evidence="5">
    <location>
        <begin position="59"/>
        <end position="241"/>
    </location>
</feature>
<dbReference type="GO" id="GO:0008168">
    <property type="term" value="F:methyltransferase activity"/>
    <property type="evidence" value="ECO:0007669"/>
    <property type="project" value="UniProtKB-KW"/>
</dbReference>
<keyword evidence="7" id="KW-1185">Reference proteome</keyword>
<evidence type="ECO:0000259" key="5">
    <source>
        <dbReference type="Pfam" id="PF01728"/>
    </source>
</evidence>
<dbReference type="Pfam" id="PF01728">
    <property type="entry name" value="FtsJ"/>
    <property type="match status" value="1"/>
</dbReference>
<dbReference type="Proteomes" id="UP000249725">
    <property type="component" value="Unassembled WGS sequence"/>
</dbReference>
<dbReference type="PIRSF" id="PIRSF005578">
    <property type="entry name" value="TlyA"/>
    <property type="match status" value="1"/>
</dbReference>
<evidence type="ECO:0000313" key="6">
    <source>
        <dbReference type="EMBL" id="RAK52313.1"/>
    </source>
</evidence>
<evidence type="ECO:0000256" key="1">
    <source>
        <dbReference type="ARBA" id="ARBA00022884"/>
    </source>
</evidence>
<organism evidence="6 7">
    <name type="scientific">Phenylobacterium deserti</name>
    <dbReference type="NCBI Taxonomy" id="1914756"/>
    <lineage>
        <taxon>Bacteria</taxon>
        <taxon>Pseudomonadati</taxon>
        <taxon>Pseudomonadota</taxon>
        <taxon>Alphaproteobacteria</taxon>
        <taxon>Caulobacterales</taxon>
        <taxon>Caulobacteraceae</taxon>
        <taxon>Phenylobacterium</taxon>
    </lineage>
</organism>
<evidence type="ECO:0000256" key="3">
    <source>
        <dbReference type="PROSITE-ProRule" id="PRU00182"/>
    </source>
</evidence>
<dbReference type="InterPro" id="IPR002877">
    <property type="entry name" value="RNA_MeTrfase_FtsJ_dom"/>
</dbReference>
<dbReference type="NCBIfam" id="TIGR00478">
    <property type="entry name" value="tly"/>
    <property type="match status" value="1"/>
</dbReference>
<keyword evidence="6" id="KW-0808">Transferase</keyword>
<dbReference type="Pfam" id="PF01479">
    <property type="entry name" value="S4"/>
    <property type="match status" value="1"/>
</dbReference>
<reference evidence="7" key="1">
    <citation type="submission" date="2018-05" db="EMBL/GenBank/DDBJ databases">
        <authorList>
            <person name="Li X."/>
        </authorList>
    </citation>
    <scope>NUCLEOTIDE SEQUENCE [LARGE SCALE GENOMIC DNA]</scope>
    <source>
        <strain evidence="7">YIM 73061</strain>
    </source>
</reference>
<proteinExistence type="inferred from homology"/>
<feature type="domain" description="RNA-binding S4" evidence="4">
    <location>
        <begin position="5"/>
        <end position="48"/>
    </location>
</feature>
<dbReference type="EMBL" id="QFYR01000003">
    <property type="protein sequence ID" value="RAK52313.1"/>
    <property type="molecule type" value="Genomic_DNA"/>
</dbReference>
<sequence>MGKKRADILLVERGLFESRAKARAAIEAGGVVAGGRTVAKPSDSLDEDVVLEAVAAHPWVGRGALKLAHALALWSVTVRDQAVLDVGASTGGFTEVALSAGARRVYAVDVGRGQLHPKLAGDPRVTSLEGTDARDLTPALIPEPPGLIVTDVSFISLEKALPAALRLARSGGELVALVKPQFEVGPDGVGKGGVVKDEAAQMGALEAVRAFLEASGWRVLETADSPITGGDGNREFLLWARRA</sequence>
<dbReference type="SUPFAM" id="SSF53335">
    <property type="entry name" value="S-adenosyl-L-methionine-dependent methyltransferases"/>
    <property type="match status" value="1"/>
</dbReference>
<dbReference type="Gene3D" id="3.40.50.150">
    <property type="entry name" value="Vaccinia Virus protein VP39"/>
    <property type="match status" value="1"/>
</dbReference>
<dbReference type="OrthoDB" id="9784736at2"/>
<comment type="caution">
    <text evidence="6">The sequence shown here is derived from an EMBL/GenBank/DDBJ whole genome shotgun (WGS) entry which is preliminary data.</text>
</comment>
<keyword evidence="6" id="KW-0489">Methyltransferase</keyword>
<dbReference type="SUPFAM" id="SSF55174">
    <property type="entry name" value="Alpha-L RNA-binding motif"/>
    <property type="match status" value="1"/>
</dbReference>
<protein>
    <submittedName>
        <fullName evidence="6">TlyA family rRNA (Cytidine-2'-O)-methyltransferase</fullName>
    </submittedName>
</protein>
<dbReference type="InterPro" id="IPR004538">
    <property type="entry name" value="Hemolysin_A/TlyA"/>
</dbReference>
<dbReference type="AlphaFoldDB" id="A0A328ABY6"/>
<dbReference type="InterPro" id="IPR002942">
    <property type="entry name" value="S4_RNA-bd"/>
</dbReference>
<accession>A0A328ABY6</accession>
<dbReference type="PANTHER" id="PTHR32319">
    <property type="entry name" value="BACTERIAL HEMOLYSIN-LIKE PROTEIN"/>
    <property type="match status" value="1"/>
</dbReference>
<dbReference type="InterPro" id="IPR047048">
    <property type="entry name" value="TlyA"/>
</dbReference>
<gene>
    <name evidence="6" type="ORF">DJ018_14340</name>
</gene>
<evidence type="ECO:0000256" key="2">
    <source>
        <dbReference type="ARBA" id="ARBA00029460"/>
    </source>
</evidence>
<dbReference type="PANTHER" id="PTHR32319:SF0">
    <property type="entry name" value="BACTERIAL HEMOLYSIN-LIKE PROTEIN"/>
    <property type="match status" value="1"/>
</dbReference>
<dbReference type="Gene3D" id="3.10.290.10">
    <property type="entry name" value="RNA-binding S4 domain"/>
    <property type="match status" value="1"/>
</dbReference>
<evidence type="ECO:0000259" key="4">
    <source>
        <dbReference type="Pfam" id="PF01479"/>
    </source>
</evidence>
<dbReference type="CDD" id="cd00165">
    <property type="entry name" value="S4"/>
    <property type="match status" value="1"/>
</dbReference>